<dbReference type="SUPFAM" id="SSF51445">
    <property type="entry name" value="(Trans)glycosidases"/>
    <property type="match status" value="1"/>
</dbReference>
<dbReference type="InterPro" id="IPR012946">
    <property type="entry name" value="X8"/>
</dbReference>
<evidence type="ECO:0000256" key="8">
    <source>
        <dbReference type="ARBA" id="ARBA00023288"/>
    </source>
</evidence>
<dbReference type="Proteomes" id="UP000235371">
    <property type="component" value="Unassembled WGS sequence"/>
</dbReference>
<comment type="subcellular location">
    <subcellularLocation>
        <location evidence="1 9">Cell membrane</location>
        <topology evidence="1 9">Lipid-anchor</topology>
        <topology evidence="1 9">GPI-anchor</topology>
    </subcellularLocation>
</comment>
<evidence type="ECO:0000256" key="1">
    <source>
        <dbReference type="ARBA" id="ARBA00004609"/>
    </source>
</evidence>
<evidence type="ECO:0000256" key="10">
    <source>
        <dbReference type="SAM" id="MobiDB-lite"/>
    </source>
</evidence>
<keyword evidence="3 9" id="KW-0336">GPI-anchor</keyword>
<evidence type="ECO:0000313" key="13">
    <source>
        <dbReference type="EMBL" id="PMD54399.1"/>
    </source>
</evidence>
<dbReference type="SMART" id="SM00768">
    <property type="entry name" value="X8"/>
    <property type="match status" value="1"/>
</dbReference>
<evidence type="ECO:0000256" key="3">
    <source>
        <dbReference type="ARBA" id="ARBA00022622"/>
    </source>
</evidence>
<keyword evidence="14" id="KW-1185">Reference proteome</keyword>
<dbReference type="RefSeq" id="XP_024731303.1">
    <property type="nucleotide sequence ID" value="XM_024883761.1"/>
</dbReference>
<reference evidence="13 14" key="1">
    <citation type="submission" date="2016-04" db="EMBL/GenBank/DDBJ databases">
        <title>A degradative enzymes factory behind the ericoid mycorrhizal symbiosis.</title>
        <authorList>
            <consortium name="DOE Joint Genome Institute"/>
            <person name="Martino E."/>
            <person name="Morin E."/>
            <person name="Grelet G."/>
            <person name="Kuo A."/>
            <person name="Kohler A."/>
            <person name="Daghino S."/>
            <person name="Barry K."/>
            <person name="Choi C."/>
            <person name="Cichocki N."/>
            <person name="Clum A."/>
            <person name="Copeland A."/>
            <person name="Hainaut M."/>
            <person name="Haridas S."/>
            <person name="Labutti K."/>
            <person name="Lindquist E."/>
            <person name="Lipzen A."/>
            <person name="Khouja H.-R."/>
            <person name="Murat C."/>
            <person name="Ohm R."/>
            <person name="Olson A."/>
            <person name="Spatafora J."/>
            <person name="Veneault-Fourrey C."/>
            <person name="Henrissat B."/>
            <person name="Grigoriev I."/>
            <person name="Martin F."/>
            <person name="Perotto S."/>
        </authorList>
    </citation>
    <scope>NUCLEOTIDE SEQUENCE [LARGE SCALE GENOMIC DNA]</scope>
    <source>
        <strain evidence="13 14">E</strain>
    </source>
</reference>
<dbReference type="GO" id="GO:0031505">
    <property type="term" value="P:fungal-type cell wall organization"/>
    <property type="evidence" value="ECO:0007669"/>
    <property type="project" value="TreeGrafter"/>
</dbReference>
<keyword evidence="6" id="KW-1015">Disulfide bond</keyword>
<keyword evidence="11" id="KW-1133">Transmembrane helix</keyword>
<comment type="similarity">
    <text evidence="2 9">Belongs to the glycosyl hydrolase 72 family.</text>
</comment>
<dbReference type="GeneID" id="36591838"/>
<gene>
    <name evidence="13" type="ORF">K444DRAFT_634554</name>
</gene>
<name>A0A2J6SUF8_9HELO</name>
<evidence type="ECO:0000256" key="7">
    <source>
        <dbReference type="ARBA" id="ARBA00023180"/>
    </source>
</evidence>
<keyword evidence="9" id="KW-0808">Transferase</keyword>
<dbReference type="Pfam" id="PF03198">
    <property type="entry name" value="Glyco_hydro_72"/>
    <property type="match status" value="1"/>
</dbReference>
<keyword evidence="11" id="KW-0812">Transmembrane</keyword>
<feature type="domain" description="X8" evidence="12">
    <location>
        <begin position="371"/>
        <end position="460"/>
    </location>
</feature>
<dbReference type="STRING" id="1095630.A0A2J6SUF8"/>
<keyword evidence="7" id="KW-0325">Glycoprotein</keyword>
<dbReference type="GO" id="GO:0098552">
    <property type="term" value="C:side of membrane"/>
    <property type="evidence" value="ECO:0007669"/>
    <property type="project" value="UniProtKB-KW"/>
</dbReference>
<feature type="compositionally biased region" description="Basic and acidic residues" evidence="10">
    <location>
        <begin position="666"/>
        <end position="675"/>
    </location>
</feature>
<feature type="region of interest" description="Disordered" evidence="10">
    <location>
        <begin position="550"/>
        <end position="682"/>
    </location>
</feature>
<accession>A0A2J6SUF8</accession>
<sequence>MPLRAGTLLAWVVILCAALVAADVDPVMIKGSHFFYHTNGSEFFIRGVTYQPPSNSNNTQVDPLANLDCMRDIVFLSQLNTNVIRVSYIDPTQDHTACMSALQNAGIYVFVDLPTNLTINSTNPQWNLDIYNSWTQKIDAVAGFNNLLGFFVGNNIITNSGNSPAAAFVKAAVRDLKSYINSKYNRDIPVGYEVNAAANYDIVSSYMTCGSNTSAAIDFLGISDFNLCSNNTSQGFDLISAEYGIYPVPVFFADYGCRDSPGSARMFAEVQNIYGNPMTNIISGGIVFEYFQDDELNGLVSISGTHVNPLADFTSYSSQIAKITPSPTLVSNYVVSNTFTPSCSTGAAFSASPTLPPVVNQNICACMVGSLDCIAKPGLEAAVVEFRYRSICGSTSENCPALHGNGSNGTYGAFSICTINDRLSWALNQLYQYSTADCYSDADAAIAHTNYYSSGGDCAEALYEAGPSGTGTISTFPTSTGSSYPEYTNIGAGVPSPVLSNGAIAGIVVGSIVIFTAFVLGCVRICCWRGKRRGCACCIRRRGIKFQEDATKDENQYHPDSRHSKSPDQPGGLRGGGSSIISDDSRGMVELQPWDERYLPPRSNSEFQSTSSRSEIPAHGLASEGSAYVSHQRHHSSTSQHSGPELVSSLAAPSPMDSVKELPAFRAHDQPEDKSLGSMKLLSPVVKVLPVPNADN</sequence>
<dbReference type="Gene3D" id="3.20.20.80">
    <property type="entry name" value="Glycosidases"/>
    <property type="match status" value="1"/>
</dbReference>
<evidence type="ECO:0000256" key="5">
    <source>
        <dbReference type="ARBA" id="ARBA00023136"/>
    </source>
</evidence>
<dbReference type="OrthoDB" id="421038at2759"/>
<dbReference type="InterPro" id="IPR004886">
    <property type="entry name" value="Glucanosyltransferase"/>
</dbReference>
<feature type="compositionally biased region" description="Polar residues" evidence="10">
    <location>
        <begin position="602"/>
        <end position="614"/>
    </location>
</feature>
<proteinExistence type="inferred from homology"/>
<keyword evidence="8 9" id="KW-0449">Lipoprotein</keyword>
<dbReference type="PANTHER" id="PTHR31468:SF2">
    <property type="entry name" value="1,3-BETA-GLUCANOSYLTRANSFERASE GAS1"/>
    <property type="match status" value="1"/>
</dbReference>
<dbReference type="GO" id="GO:0005886">
    <property type="term" value="C:plasma membrane"/>
    <property type="evidence" value="ECO:0007669"/>
    <property type="project" value="UniProtKB-SubCell"/>
</dbReference>
<dbReference type="EC" id="2.4.1.-" evidence="9"/>
<evidence type="ECO:0000256" key="11">
    <source>
        <dbReference type="SAM" id="Phobius"/>
    </source>
</evidence>
<evidence type="ECO:0000313" key="14">
    <source>
        <dbReference type="Proteomes" id="UP000235371"/>
    </source>
</evidence>
<dbReference type="GO" id="GO:0071970">
    <property type="term" value="P:fungal-type cell wall (1-&gt;3)-beta-D-glucan biosynthetic process"/>
    <property type="evidence" value="ECO:0007669"/>
    <property type="project" value="TreeGrafter"/>
</dbReference>
<keyword evidence="5 9" id="KW-0472">Membrane</keyword>
<evidence type="ECO:0000259" key="12">
    <source>
        <dbReference type="SMART" id="SM00768"/>
    </source>
</evidence>
<feature type="transmembrane region" description="Helical" evidence="11">
    <location>
        <begin position="503"/>
        <end position="523"/>
    </location>
</feature>
<feature type="compositionally biased region" description="Basic and acidic residues" evidence="10">
    <location>
        <begin position="550"/>
        <end position="566"/>
    </location>
</feature>
<dbReference type="Pfam" id="PF07983">
    <property type="entry name" value="X8"/>
    <property type="match status" value="1"/>
</dbReference>
<dbReference type="Gene3D" id="1.20.58.1040">
    <property type="match status" value="1"/>
</dbReference>
<evidence type="ECO:0000256" key="4">
    <source>
        <dbReference type="ARBA" id="ARBA00022729"/>
    </source>
</evidence>
<protein>
    <recommendedName>
        <fullName evidence="9">1,3-beta-glucanosyltransferase</fullName>
        <ecNumber evidence="9">2.4.1.-</ecNumber>
    </recommendedName>
</protein>
<dbReference type="InParanoid" id="A0A2J6SUF8"/>
<evidence type="ECO:0000256" key="6">
    <source>
        <dbReference type="ARBA" id="ARBA00023157"/>
    </source>
</evidence>
<dbReference type="PANTHER" id="PTHR31468">
    <property type="entry name" value="1,3-BETA-GLUCANOSYLTRANSFERASE GAS1"/>
    <property type="match status" value="1"/>
</dbReference>
<comment type="function">
    <text evidence="9">Splits internally a 1,3-beta-glucan molecule and transfers the newly generated reducing end (the donor) to the non-reducing end of another 1,3-beta-glucan molecule (the acceptor) forming a 1,3-beta linkage, resulting in the elongation of 1,3-beta-glucan chains in the cell wall.</text>
</comment>
<dbReference type="GO" id="GO:0042124">
    <property type="term" value="F:1,3-beta-glucanosyltransferase activity"/>
    <property type="evidence" value="ECO:0007669"/>
    <property type="project" value="TreeGrafter"/>
</dbReference>
<feature type="signal peptide" evidence="9">
    <location>
        <begin position="1"/>
        <end position="22"/>
    </location>
</feature>
<keyword evidence="4 9" id="KW-0732">Signal</keyword>
<dbReference type="InterPro" id="IPR017853">
    <property type="entry name" value="GH"/>
</dbReference>
<feature type="chain" id="PRO_5014212130" description="1,3-beta-glucanosyltransferase" evidence="9">
    <location>
        <begin position="23"/>
        <end position="696"/>
    </location>
</feature>
<dbReference type="EMBL" id="KZ613865">
    <property type="protein sequence ID" value="PMD54399.1"/>
    <property type="molecule type" value="Genomic_DNA"/>
</dbReference>
<evidence type="ECO:0000256" key="2">
    <source>
        <dbReference type="ARBA" id="ARBA00007528"/>
    </source>
</evidence>
<organism evidence="13 14">
    <name type="scientific">Hyaloscypha bicolor E</name>
    <dbReference type="NCBI Taxonomy" id="1095630"/>
    <lineage>
        <taxon>Eukaryota</taxon>
        <taxon>Fungi</taxon>
        <taxon>Dikarya</taxon>
        <taxon>Ascomycota</taxon>
        <taxon>Pezizomycotina</taxon>
        <taxon>Leotiomycetes</taxon>
        <taxon>Helotiales</taxon>
        <taxon>Hyaloscyphaceae</taxon>
        <taxon>Hyaloscypha</taxon>
        <taxon>Hyaloscypha bicolor</taxon>
    </lineage>
</organism>
<dbReference type="AlphaFoldDB" id="A0A2J6SUF8"/>
<evidence type="ECO:0000256" key="9">
    <source>
        <dbReference type="RuleBase" id="RU361209"/>
    </source>
</evidence>